<evidence type="ECO:0000313" key="3">
    <source>
        <dbReference type="Proteomes" id="UP000784435"/>
    </source>
</evidence>
<feature type="compositionally biased region" description="Low complexity" evidence="1">
    <location>
        <begin position="90"/>
        <end position="123"/>
    </location>
</feature>
<evidence type="ECO:0000313" key="2">
    <source>
        <dbReference type="EMBL" id="HJG80049.1"/>
    </source>
</evidence>
<reference evidence="2" key="2">
    <citation type="submission" date="2021-09" db="EMBL/GenBank/DDBJ databases">
        <authorList>
            <person name="Gilroy R."/>
        </authorList>
    </citation>
    <scope>NUCLEOTIDE SEQUENCE</scope>
    <source>
        <strain evidence="2">ChiGjej5B5-7349</strain>
    </source>
</reference>
<reference evidence="2" key="1">
    <citation type="journal article" date="2021" name="PeerJ">
        <title>Extensive microbial diversity within the chicken gut microbiome revealed by metagenomics and culture.</title>
        <authorList>
            <person name="Gilroy R."/>
            <person name="Ravi A."/>
            <person name="Getino M."/>
            <person name="Pursley I."/>
            <person name="Horton D.L."/>
            <person name="Alikhan N.F."/>
            <person name="Baker D."/>
            <person name="Gharbi K."/>
            <person name="Hall N."/>
            <person name="Watson M."/>
            <person name="Adriaenssens E.M."/>
            <person name="Foster-Nyarko E."/>
            <person name="Jarju S."/>
            <person name="Secka A."/>
            <person name="Antonio M."/>
            <person name="Oren A."/>
            <person name="Chaudhuri R.R."/>
            <person name="La Ragione R."/>
            <person name="Hildebrand F."/>
            <person name="Pallen M.J."/>
        </authorList>
    </citation>
    <scope>NUCLEOTIDE SEQUENCE</scope>
    <source>
        <strain evidence="2">ChiGjej5B5-7349</strain>
    </source>
</reference>
<sequence length="658" mass="67236">GVADAMASARSVLDEGPRGRGSQRQSAPEPQGQSEQQEQHAQGNRTEQPAHAQPEPPAQSGSRAAQNRPPQQSGPAQSGEQAPPERRDQPAQQPQPAQAQPTSQAQSAPSAGPDQQAQAQQPATRPPQQPEPQQSRPAQSEPQYGEAHASPEIRQAPGVGAEIDAIRRGWPDVLTRLQQLRKLSYAIVSGNAFPQQFADGVLSLGFSNPGSVQAFRRGPHAQFVSTAVEQSLGIRAQVEVGDENAGPPPAQPDAPGPSGGGGAPRGGQGAPGGAGGSGGTGGSGGPSGPGASGGPHAVTREQLDSVVGPREADREPVDHDRFWQSDAAGDREHHDDSEGDSPQPVTGPQASEPGSVAPSSVSTASASGDDPWAQSSDLPAWSTGTDESPVVPEPAEPADPSQSEDPVRSVQSTDLPVESAELTTESVGAPAHPYESEREPVETSAGEGAVDFGAVVVPPPVDIEPYPGDEPYPSDDVQPSDEPYPVDDPYAAGDPYRGDGSSRGSDPWSADGPQPNPVPVAGDHGAAQGEQASAQPPADLDFLGAYADVDIAFTDNPGQGSSPGSGTGQGAGSSPGLGDPSDDGPLGRYARLAQRHSGDVAGGAASPPPPVQEHVPDPVENYADYDTSGDADIQQSTEFGPAVVERILGGVIIEEFDE</sequence>
<evidence type="ECO:0000256" key="1">
    <source>
        <dbReference type="SAM" id="MobiDB-lite"/>
    </source>
</evidence>
<dbReference type="EMBL" id="DYUK01000141">
    <property type="protein sequence ID" value="HJG80049.1"/>
    <property type="molecule type" value="Genomic_DNA"/>
</dbReference>
<dbReference type="Proteomes" id="UP000784435">
    <property type="component" value="Unassembled WGS sequence"/>
</dbReference>
<feature type="compositionally biased region" description="Polar residues" evidence="1">
    <location>
        <begin position="373"/>
        <end position="385"/>
    </location>
</feature>
<organism evidence="2 3">
    <name type="scientific">Brevibacterium senegalense</name>
    <dbReference type="NCBI Taxonomy" id="1033736"/>
    <lineage>
        <taxon>Bacteria</taxon>
        <taxon>Bacillati</taxon>
        <taxon>Actinomycetota</taxon>
        <taxon>Actinomycetes</taxon>
        <taxon>Micrococcales</taxon>
        <taxon>Brevibacteriaceae</taxon>
        <taxon>Brevibacterium</taxon>
    </lineage>
</organism>
<accession>A0A921MEU4</accession>
<feature type="compositionally biased region" description="Gly residues" evidence="1">
    <location>
        <begin position="561"/>
        <end position="575"/>
    </location>
</feature>
<feature type="compositionally biased region" description="Low complexity" evidence="1">
    <location>
        <begin position="131"/>
        <end position="143"/>
    </location>
</feature>
<name>A0A921MEU4_9MICO</name>
<feature type="region of interest" description="Disordered" evidence="1">
    <location>
        <begin position="1"/>
        <end position="160"/>
    </location>
</feature>
<proteinExistence type="predicted"/>
<gene>
    <name evidence="2" type="ORF">K8V08_06525</name>
</gene>
<feature type="compositionally biased region" description="Polar residues" evidence="1">
    <location>
        <begin position="60"/>
        <end position="80"/>
    </location>
</feature>
<dbReference type="AlphaFoldDB" id="A0A921MEU4"/>
<feature type="compositionally biased region" description="Basic and acidic residues" evidence="1">
    <location>
        <begin position="310"/>
        <end position="336"/>
    </location>
</feature>
<feature type="compositionally biased region" description="Low complexity" evidence="1">
    <location>
        <begin position="353"/>
        <end position="368"/>
    </location>
</feature>
<protein>
    <recommendedName>
        <fullName evidence="4">DNA polymerase-3 subunit gamma/tau</fullName>
    </recommendedName>
</protein>
<feature type="compositionally biased region" description="Pro residues" evidence="1">
    <location>
        <begin position="246"/>
        <end position="255"/>
    </location>
</feature>
<comment type="caution">
    <text evidence="2">The sequence shown here is derived from an EMBL/GenBank/DDBJ whole genome shotgun (WGS) entry which is preliminary data.</text>
</comment>
<feature type="compositionally biased region" description="Gly residues" evidence="1">
    <location>
        <begin position="257"/>
        <end position="293"/>
    </location>
</feature>
<evidence type="ECO:0008006" key="4">
    <source>
        <dbReference type="Google" id="ProtNLM"/>
    </source>
</evidence>
<feature type="region of interest" description="Disordered" evidence="1">
    <location>
        <begin position="241"/>
        <end position="637"/>
    </location>
</feature>
<feature type="non-terminal residue" evidence="2">
    <location>
        <position position="1"/>
    </location>
</feature>
<feature type="compositionally biased region" description="Low complexity" evidence="1">
    <location>
        <begin position="576"/>
        <end position="587"/>
    </location>
</feature>
<feature type="compositionally biased region" description="Low complexity" evidence="1">
    <location>
        <begin position="25"/>
        <end position="53"/>
    </location>
</feature>